<proteinExistence type="inferred from homology"/>
<feature type="domain" description="Type II secretion system protein GspF" evidence="10">
    <location>
        <begin position="269"/>
        <end position="391"/>
    </location>
</feature>
<evidence type="ECO:0000259" key="10">
    <source>
        <dbReference type="Pfam" id="PF00482"/>
    </source>
</evidence>
<evidence type="ECO:0000313" key="12">
    <source>
        <dbReference type="Proteomes" id="UP001651880"/>
    </source>
</evidence>
<organism evidence="11 12">
    <name type="scientific">Lutispora saccharofermentans</name>
    <dbReference type="NCBI Taxonomy" id="3024236"/>
    <lineage>
        <taxon>Bacteria</taxon>
        <taxon>Bacillati</taxon>
        <taxon>Bacillota</taxon>
        <taxon>Clostridia</taxon>
        <taxon>Lutisporales</taxon>
        <taxon>Lutisporaceae</taxon>
        <taxon>Lutispora</taxon>
    </lineage>
</organism>
<dbReference type="PANTHER" id="PTHR30012:SF0">
    <property type="entry name" value="TYPE II SECRETION SYSTEM PROTEIN F-RELATED"/>
    <property type="match status" value="1"/>
</dbReference>
<evidence type="ECO:0000313" key="11">
    <source>
        <dbReference type="EMBL" id="MCQ1529801.1"/>
    </source>
</evidence>
<evidence type="ECO:0000256" key="2">
    <source>
        <dbReference type="ARBA" id="ARBA00005745"/>
    </source>
</evidence>
<keyword evidence="7 9" id="KW-0472">Membrane</keyword>
<dbReference type="Proteomes" id="UP001651880">
    <property type="component" value="Unassembled WGS sequence"/>
</dbReference>
<keyword evidence="12" id="KW-1185">Reference proteome</keyword>
<evidence type="ECO:0000256" key="1">
    <source>
        <dbReference type="ARBA" id="ARBA00004651"/>
    </source>
</evidence>
<gene>
    <name evidence="11" type="ORF">LJD61_09620</name>
</gene>
<keyword evidence="6 9" id="KW-1133">Transmembrane helix</keyword>
<accession>A0ABT1NIU6</accession>
<dbReference type="InterPro" id="IPR001992">
    <property type="entry name" value="T2SS_GspF/T4SS_PilC_CS"/>
</dbReference>
<comment type="similarity">
    <text evidence="2 8">Belongs to the GSP F family.</text>
</comment>
<dbReference type="PROSITE" id="PS00874">
    <property type="entry name" value="T2SP_F"/>
    <property type="match status" value="1"/>
</dbReference>
<dbReference type="Pfam" id="PF00482">
    <property type="entry name" value="T2SSF"/>
    <property type="match status" value="2"/>
</dbReference>
<keyword evidence="4" id="KW-1003">Cell membrane</keyword>
<dbReference type="Gene3D" id="1.20.81.30">
    <property type="entry name" value="Type II secretion system (T2SS), domain F"/>
    <property type="match status" value="2"/>
</dbReference>
<reference evidence="11 12" key="1">
    <citation type="submission" date="2021-10" db="EMBL/GenBank/DDBJ databases">
        <title>Lutispora strain m25 sp. nov., a thermophilic, non-spore-forming bacterium isolated from a lab-scale methanogenic bioreactor digesting anaerobic sludge.</title>
        <authorList>
            <person name="El Houari A."/>
            <person name="Mcdonald J."/>
        </authorList>
    </citation>
    <scope>NUCLEOTIDE SEQUENCE [LARGE SCALE GENOMIC DNA]</scope>
    <source>
        <strain evidence="12">m25</strain>
    </source>
</reference>
<dbReference type="InterPro" id="IPR003004">
    <property type="entry name" value="GspF/PilC"/>
</dbReference>
<feature type="domain" description="Type II secretion system protein GspF" evidence="10">
    <location>
        <begin position="66"/>
        <end position="189"/>
    </location>
</feature>
<dbReference type="PRINTS" id="PR00812">
    <property type="entry name" value="BCTERIALGSPF"/>
</dbReference>
<evidence type="ECO:0000256" key="9">
    <source>
        <dbReference type="SAM" id="Phobius"/>
    </source>
</evidence>
<dbReference type="RefSeq" id="WP_255227320.1">
    <property type="nucleotide sequence ID" value="NZ_JAJEKE010000007.1"/>
</dbReference>
<evidence type="ECO:0000256" key="6">
    <source>
        <dbReference type="ARBA" id="ARBA00022989"/>
    </source>
</evidence>
<evidence type="ECO:0000256" key="4">
    <source>
        <dbReference type="ARBA" id="ARBA00022475"/>
    </source>
</evidence>
<dbReference type="InterPro" id="IPR042094">
    <property type="entry name" value="T2SS_GspF_sf"/>
</dbReference>
<protein>
    <submittedName>
        <fullName evidence="11">Type II secretion system F family protein</fullName>
    </submittedName>
</protein>
<feature type="transmembrane region" description="Helical" evidence="9">
    <location>
        <begin position="372"/>
        <end position="393"/>
    </location>
</feature>
<comment type="caution">
    <text evidence="11">The sequence shown here is derived from an EMBL/GenBank/DDBJ whole genome shotgun (WGS) entry which is preliminary data.</text>
</comment>
<keyword evidence="5 8" id="KW-0812">Transmembrane</keyword>
<evidence type="ECO:0000256" key="7">
    <source>
        <dbReference type="ARBA" id="ARBA00023136"/>
    </source>
</evidence>
<sequence>MQFKYRAVTETGQIIEGIHDAQDEEEVISMLKGSDYMPISIEQTINSGASTSITLKKVKKKDLAVFCRQFYTMLNAGVSIVKCLDVLEKQTENKQMKNAIADVFDNVQKGMTLSEAMKNNPKIYPPILINMVEAGEASGSLDTIMERMAVHYEKEFKIENKVKGAMVYPMVLAVVATAVVVFLMVAVMPTFVGMFESSGVELPGPTKALLAISHSLRNLWYMYMIGIIALVSAVKYYDGTENGSLVFDTIKLRVPIFKNVNIKLATSRFTRTLSTLLSSGIPLMQGIDIVARVVGNKYISNRLDEAKEDIRKGVPLSRTIKDAGIFPPMVDSMIKIGEESGDLDGILNKSADFYDEEVEAALQKMTEMMQPLMVVIMALIVGFIVISIALPMFDMVNTI</sequence>
<evidence type="ECO:0000256" key="5">
    <source>
        <dbReference type="ARBA" id="ARBA00022692"/>
    </source>
</evidence>
<feature type="transmembrane region" description="Helical" evidence="9">
    <location>
        <begin position="167"/>
        <end position="192"/>
    </location>
</feature>
<name>A0ABT1NIU6_9FIRM</name>
<evidence type="ECO:0000256" key="8">
    <source>
        <dbReference type="RuleBase" id="RU003923"/>
    </source>
</evidence>
<comment type="subcellular location">
    <subcellularLocation>
        <location evidence="1 8">Cell membrane</location>
        <topology evidence="1 8">Multi-pass membrane protein</topology>
    </subcellularLocation>
</comment>
<dbReference type="PANTHER" id="PTHR30012">
    <property type="entry name" value="GENERAL SECRETION PATHWAY PROTEIN"/>
    <property type="match status" value="1"/>
</dbReference>
<keyword evidence="3 8" id="KW-0813">Transport</keyword>
<dbReference type="EMBL" id="JAJEKE010000007">
    <property type="protein sequence ID" value="MCQ1529801.1"/>
    <property type="molecule type" value="Genomic_DNA"/>
</dbReference>
<feature type="transmembrane region" description="Helical" evidence="9">
    <location>
        <begin position="219"/>
        <end position="237"/>
    </location>
</feature>
<evidence type="ECO:0000256" key="3">
    <source>
        <dbReference type="ARBA" id="ARBA00022448"/>
    </source>
</evidence>
<dbReference type="InterPro" id="IPR018076">
    <property type="entry name" value="T2SS_GspF_dom"/>
</dbReference>